<evidence type="ECO:0000256" key="3">
    <source>
        <dbReference type="ARBA" id="ARBA00023242"/>
    </source>
</evidence>
<dbReference type="EMBL" id="BLKM01001224">
    <property type="protein sequence ID" value="GFG39790.1"/>
    <property type="molecule type" value="Genomic_DNA"/>
</dbReference>
<protein>
    <submittedName>
        <fullName evidence="5">Uncharacterized protein</fullName>
    </submittedName>
</protein>
<evidence type="ECO:0000256" key="4">
    <source>
        <dbReference type="SAM" id="MobiDB-lite"/>
    </source>
</evidence>
<dbReference type="GO" id="GO:0000398">
    <property type="term" value="P:mRNA splicing, via spliceosome"/>
    <property type="evidence" value="ECO:0007669"/>
    <property type="project" value="TreeGrafter"/>
</dbReference>
<dbReference type="OrthoDB" id="5627at2759"/>
<dbReference type="AlphaFoldDB" id="A0A6L2Q768"/>
<dbReference type="InParanoid" id="A0A6L2Q768"/>
<evidence type="ECO:0000256" key="1">
    <source>
        <dbReference type="ARBA" id="ARBA00004123"/>
    </source>
</evidence>
<evidence type="ECO:0000256" key="2">
    <source>
        <dbReference type="ARBA" id="ARBA00007643"/>
    </source>
</evidence>
<comment type="caution">
    <text evidence="5">The sequence shown here is derived from an EMBL/GenBank/DDBJ whole genome shotgun (WGS) entry which is preliminary data.</text>
</comment>
<dbReference type="PANTHER" id="PTHR13486:SF2">
    <property type="entry name" value="SPLICING FACTOR C9ORF78"/>
    <property type="match status" value="1"/>
</dbReference>
<keyword evidence="6" id="KW-1185">Reference proteome</keyword>
<keyword evidence="3" id="KW-0539">Nucleus</keyword>
<evidence type="ECO:0000313" key="6">
    <source>
        <dbReference type="Proteomes" id="UP000502823"/>
    </source>
</evidence>
<dbReference type="GO" id="GO:0005681">
    <property type="term" value="C:spliceosomal complex"/>
    <property type="evidence" value="ECO:0007669"/>
    <property type="project" value="TreeGrafter"/>
</dbReference>
<accession>A0A6L2Q768</accession>
<feature type="compositionally biased region" description="Basic residues" evidence="4">
    <location>
        <begin position="15"/>
        <end position="24"/>
    </location>
</feature>
<comment type="subcellular location">
    <subcellularLocation>
        <location evidence="1">Nucleus</location>
    </subcellularLocation>
</comment>
<dbReference type="PANTHER" id="PTHR13486">
    <property type="entry name" value="TELOMERE LENGTH AND SILENCING PROTEIN 1 TLS1 FAMILY MEMBER"/>
    <property type="match status" value="1"/>
</dbReference>
<proteinExistence type="inferred from homology"/>
<comment type="similarity">
    <text evidence="2">Belongs to the TLS1 family.</text>
</comment>
<feature type="compositionally biased region" description="Basic and acidic residues" evidence="4">
    <location>
        <begin position="25"/>
        <end position="36"/>
    </location>
</feature>
<dbReference type="InterPro" id="IPR010756">
    <property type="entry name" value="Tls1-like"/>
</dbReference>
<feature type="region of interest" description="Disordered" evidence="4">
    <location>
        <begin position="1"/>
        <end position="44"/>
    </location>
</feature>
<name>A0A6L2Q768_COPFO</name>
<reference evidence="6" key="1">
    <citation type="submission" date="2020-01" db="EMBL/GenBank/DDBJ databases">
        <title>Draft genome sequence of the Termite Coptotermes fromosanus.</title>
        <authorList>
            <person name="Itakura S."/>
            <person name="Yosikawa Y."/>
            <person name="Umezawa K."/>
        </authorList>
    </citation>
    <scope>NUCLEOTIDE SEQUENCE [LARGE SCALE GENOMIC DNA]</scope>
</reference>
<sequence>MAETQDAVSPEKITFKNKNRKQFRKRSDSSEESNHSEEEECDNDVSLKLEEMKTLQKLRKRQNGVNIVSLALGKKVVAEDEALVVRDDKVVTIHMSCTVL</sequence>
<evidence type="ECO:0000313" key="5">
    <source>
        <dbReference type="EMBL" id="GFG39790.1"/>
    </source>
</evidence>
<organism evidence="5 6">
    <name type="scientific">Coptotermes formosanus</name>
    <name type="common">Formosan subterranean termite</name>
    <dbReference type="NCBI Taxonomy" id="36987"/>
    <lineage>
        <taxon>Eukaryota</taxon>
        <taxon>Metazoa</taxon>
        <taxon>Ecdysozoa</taxon>
        <taxon>Arthropoda</taxon>
        <taxon>Hexapoda</taxon>
        <taxon>Insecta</taxon>
        <taxon>Pterygota</taxon>
        <taxon>Neoptera</taxon>
        <taxon>Polyneoptera</taxon>
        <taxon>Dictyoptera</taxon>
        <taxon>Blattodea</taxon>
        <taxon>Blattoidea</taxon>
        <taxon>Termitoidae</taxon>
        <taxon>Rhinotermitidae</taxon>
        <taxon>Coptotermes</taxon>
    </lineage>
</organism>
<gene>
    <name evidence="5" type="ORF">Cfor_06724</name>
</gene>
<dbReference type="Proteomes" id="UP000502823">
    <property type="component" value="Unassembled WGS sequence"/>
</dbReference>